<comment type="caution">
    <text evidence="1">The sequence shown here is derived from an EMBL/GenBank/DDBJ whole genome shotgun (WGS) entry which is preliminary data.</text>
</comment>
<keyword evidence="2" id="KW-1185">Reference proteome</keyword>
<proteinExistence type="predicted"/>
<gene>
    <name evidence="1" type="ORF">AWC17_15040</name>
</gene>
<evidence type="ECO:0000313" key="2">
    <source>
        <dbReference type="Proteomes" id="UP000193781"/>
    </source>
</evidence>
<accession>A0A1X1YYC2</accession>
<sequence>MRFAILANAVRSDDDRREPQRSVANFQVRATLEHPRAAVAPVLTTGIDDIAARRKRVAMPITATGDRGDGRRD</sequence>
<name>A0A1X1YYC2_9MYCO</name>
<evidence type="ECO:0000313" key="1">
    <source>
        <dbReference type="EMBL" id="ORW16060.1"/>
    </source>
</evidence>
<protein>
    <submittedName>
        <fullName evidence="1">Uncharacterized protein</fullName>
    </submittedName>
</protein>
<dbReference type="Proteomes" id="UP000193781">
    <property type="component" value="Unassembled WGS sequence"/>
</dbReference>
<dbReference type="EMBL" id="LQPH01000164">
    <property type="protein sequence ID" value="ORW16060.1"/>
    <property type="molecule type" value="Genomic_DNA"/>
</dbReference>
<dbReference type="AlphaFoldDB" id="A0A1X1YYC2"/>
<reference evidence="1 2" key="1">
    <citation type="submission" date="2016-01" db="EMBL/GenBank/DDBJ databases">
        <title>The new phylogeny of the genus Mycobacterium.</title>
        <authorList>
            <person name="Tarcisio F."/>
            <person name="Conor M."/>
            <person name="Antonella G."/>
            <person name="Elisabetta G."/>
            <person name="Giulia F.S."/>
            <person name="Sara T."/>
            <person name="Anna F."/>
            <person name="Clotilde B."/>
            <person name="Roberto B."/>
            <person name="Veronica D.S."/>
            <person name="Fabio R."/>
            <person name="Monica P."/>
            <person name="Olivier J."/>
            <person name="Enrico T."/>
            <person name="Nicola S."/>
        </authorList>
    </citation>
    <scope>NUCLEOTIDE SEQUENCE [LARGE SCALE GENOMIC DNA]</scope>
    <source>
        <strain evidence="1 2">DSM 44803</strain>
    </source>
</reference>
<organism evidence="1 2">
    <name type="scientific">Mycobacterium nebraskense</name>
    <dbReference type="NCBI Taxonomy" id="244292"/>
    <lineage>
        <taxon>Bacteria</taxon>
        <taxon>Bacillati</taxon>
        <taxon>Actinomycetota</taxon>
        <taxon>Actinomycetes</taxon>
        <taxon>Mycobacteriales</taxon>
        <taxon>Mycobacteriaceae</taxon>
        <taxon>Mycobacterium</taxon>
    </lineage>
</organism>